<keyword evidence="2" id="KW-0963">Cytoplasm</keyword>
<evidence type="ECO:0000256" key="1">
    <source>
        <dbReference type="ARBA" id="ARBA00012552"/>
    </source>
</evidence>
<evidence type="ECO:0000256" key="5">
    <source>
        <dbReference type="ARBA" id="ARBA00022806"/>
    </source>
</evidence>
<evidence type="ECO:0000256" key="10">
    <source>
        <dbReference type="PROSITE-ProRule" id="PRU00552"/>
    </source>
</evidence>
<dbReference type="FunFam" id="3.40.50.300:FF:000108">
    <property type="entry name" value="ATP-dependent RNA helicase RhlE"/>
    <property type="match status" value="1"/>
</dbReference>
<dbReference type="InterPro" id="IPR044742">
    <property type="entry name" value="DEAD/DEAH_RhlB"/>
</dbReference>
<dbReference type="InterPro" id="IPR011545">
    <property type="entry name" value="DEAD/DEAH_box_helicase_dom"/>
</dbReference>
<evidence type="ECO:0000256" key="8">
    <source>
        <dbReference type="ARBA" id="ARBA00047984"/>
    </source>
</evidence>
<dbReference type="GO" id="GO:0009266">
    <property type="term" value="P:response to temperature stimulus"/>
    <property type="evidence" value="ECO:0007669"/>
    <property type="project" value="UniProtKB-ARBA"/>
</dbReference>
<comment type="catalytic activity">
    <reaction evidence="8">
        <text>ATP + H2O = ADP + phosphate + H(+)</text>
        <dbReference type="Rhea" id="RHEA:13065"/>
        <dbReference type="ChEBI" id="CHEBI:15377"/>
        <dbReference type="ChEBI" id="CHEBI:15378"/>
        <dbReference type="ChEBI" id="CHEBI:30616"/>
        <dbReference type="ChEBI" id="CHEBI:43474"/>
        <dbReference type="ChEBI" id="CHEBI:456216"/>
        <dbReference type="EC" id="3.6.4.13"/>
    </reaction>
</comment>
<dbReference type="InterPro" id="IPR000629">
    <property type="entry name" value="RNA-helicase_DEAD-box_CS"/>
</dbReference>
<evidence type="ECO:0000259" key="14">
    <source>
        <dbReference type="PROSITE" id="PS51194"/>
    </source>
</evidence>
<keyword evidence="4 11" id="KW-0378">Hydrolase</keyword>
<comment type="caution">
    <text evidence="16">The sequence shown here is derived from an EMBL/GenBank/DDBJ whole genome shotgun (WGS) entry which is preliminary data.</text>
</comment>
<dbReference type="STRING" id="665126.ABB55_12235"/>
<evidence type="ECO:0000313" key="16">
    <source>
        <dbReference type="EMBL" id="KPL52888.1"/>
    </source>
</evidence>
<dbReference type="PROSITE" id="PS00039">
    <property type="entry name" value="DEAD_ATP_HELICASE"/>
    <property type="match status" value="1"/>
</dbReference>
<dbReference type="Proteomes" id="UP000048984">
    <property type="component" value="Unassembled WGS sequence"/>
</dbReference>
<reference evidence="16 17" key="1">
    <citation type="submission" date="2015-09" db="EMBL/GenBank/DDBJ databases">
        <authorList>
            <person name="Jackson K.R."/>
            <person name="Lunt B.L."/>
            <person name="Fisher J.N.B."/>
            <person name="Gardner A.V."/>
            <person name="Bailey M.E."/>
            <person name="Deus L.M."/>
            <person name="Earl A.S."/>
            <person name="Gibby P.D."/>
            <person name="Hartmann K.A."/>
            <person name="Liu J.E."/>
            <person name="Manci A.M."/>
            <person name="Nielsen D.A."/>
            <person name="Solomon M.B."/>
            <person name="Breakwell D.P."/>
            <person name="Burnett S.H."/>
            <person name="Grose J.H."/>
        </authorList>
    </citation>
    <scope>NUCLEOTIDE SEQUENCE [LARGE SCALE GENOMIC DNA]</scope>
    <source>
        <strain evidence="16 17">16</strain>
    </source>
</reference>
<dbReference type="InterPro" id="IPR001650">
    <property type="entry name" value="Helicase_C-like"/>
</dbReference>
<dbReference type="PANTHER" id="PTHR47959:SF13">
    <property type="entry name" value="ATP-DEPENDENT RNA HELICASE RHLE"/>
    <property type="match status" value="1"/>
</dbReference>
<dbReference type="PROSITE" id="PS51195">
    <property type="entry name" value="Q_MOTIF"/>
    <property type="match status" value="1"/>
</dbReference>
<comment type="similarity">
    <text evidence="7 11">Belongs to the DEAD box helicase family.</text>
</comment>
<reference evidence="16 17" key="2">
    <citation type="submission" date="2015-10" db="EMBL/GenBank/DDBJ databases">
        <title>Draft Genome Sequence of Prosthecomicrobium hirschii ATCC 27832.</title>
        <authorList>
            <person name="Daniel J."/>
            <person name="Givan S.A."/>
            <person name="Brun Y.V."/>
            <person name="Brown P.J."/>
        </authorList>
    </citation>
    <scope>NUCLEOTIDE SEQUENCE [LARGE SCALE GENOMIC DNA]</scope>
    <source>
        <strain evidence="16 17">16</strain>
    </source>
</reference>
<feature type="domain" description="DEAD-box RNA helicase Q" evidence="15">
    <location>
        <begin position="2"/>
        <end position="30"/>
    </location>
</feature>
<feature type="compositionally biased region" description="Basic and acidic residues" evidence="12">
    <location>
        <begin position="450"/>
        <end position="509"/>
    </location>
</feature>
<dbReference type="Pfam" id="PF00270">
    <property type="entry name" value="DEAD"/>
    <property type="match status" value="1"/>
</dbReference>
<evidence type="ECO:0000256" key="2">
    <source>
        <dbReference type="ARBA" id="ARBA00022490"/>
    </source>
</evidence>
<dbReference type="GO" id="GO:0005829">
    <property type="term" value="C:cytosol"/>
    <property type="evidence" value="ECO:0007669"/>
    <property type="project" value="TreeGrafter"/>
</dbReference>
<gene>
    <name evidence="16" type="ORF">ABB55_12235</name>
</gene>
<evidence type="ECO:0000256" key="7">
    <source>
        <dbReference type="ARBA" id="ARBA00038437"/>
    </source>
</evidence>
<dbReference type="Gene3D" id="3.40.50.300">
    <property type="entry name" value="P-loop containing nucleotide triphosphate hydrolases"/>
    <property type="match status" value="2"/>
</dbReference>
<keyword evidence="17" id="KW-1185">Reference proteome</keyword>
<feature type="domain" description="Helicase ATP-binding" evidence="13">
    <location>
        <begin position="33"/>
        <end position="208"/>
    </location>
</feature>
<dbReference type="GO" id="GO:0042255">
    <property type="term" value="P:ribosome assembly"/>
    <property type="evidence" value="ECO:0007669"/>
    <property type="project" value="UniProtKB-ARBA"/>
</dbReference>
<feature type="compositionally biased region" description="Basic and acidic residues" evidence="12">
    <location>
        <begin position="412"/>
        <end position="441"/>
    </location>
</feature>
<dbReference type="InterPro" id="IPR014001">
    <property type="entry name" value="Helicase_ATP-bd"/>
</dbReference>
<dbReference type="InterPro" id="IPR014014">
    <property type="entry name" value="RNA_helicase_DEAD_Q_motif"/>
</dbReference>
<evidence type="ECO:0000256" key="12">
    <source>
        <dbReference type="SAM" id="MobiDB-lite"/>
    </source>
</evidence>
<dbReference type="GO" id="GO:0016787">
    <property type="term" value="F:hydrolase activity"/>
    <property type="evidence" value="ECO:0007669"/>
    <property type="project" value="UniProtKB-KW"/>
</dbReference>
<dbReference type="EC" id="3.6.4.13" evidence="1"/>
<keyword evidence="5 11" id="KW-0347">Helicase</keyword>
<evidence type="ECO:0000256" key="9">
    <source>
        <dbReference type="ARBA" id="ARBA00074363"/>
    </source>
</evidence>
<dbReference type="EMBL" id="LJYW01000001">
    <property type="protein sequence ID" value="KPL52888.1"/>
    <property type="molecule type" value="Genomic_DNA"/>
</dbReference>
<evidence type="ECO:0000313" key="17">
    <source>
        <dbReference type="Proteomes" id="UP000048984"/>
    </source>
</evidence>
<dbReference type="InterPro" id="IPR050079">
    <property type="entry name" value="DEAD_box_RNA_helicase"/>
</dbReference>
<dbReference type="InterPro" id="IPR027417">
    <property type="entry name" value="P-loop_NTPase"/>
</dbReference>
<dbReference type="GO" id="GO:0003676">
    <property type="term" value="F:nucleic acid binding"/>
    <property type="evidence" value="ECO:0007669"/>
    <property type="project" value="InterPro"/>
</dbReference>
<sequence length="527" mass="56442">MTQFSALGLAAPLLKALAAEGYDTPTPIQAQAIPRVLEGRDVVGAAQTGTGKTAAFSLPILQRLAATPKAPVPRTIRVLILAPTRELASQIEESIRAYGRFLKITSATAFGGVPIGRQRRALSGGLDILVATPGRLLDLVDGGDLKLGAVEVLVLDEADRMLDLGFIHALRRIASLVPAKRQSLFFSATMPKPIRELAARFLHDPVEVAVAPVATAAETVDQAVIMTRGERKPALLAHVLSNLDDRAIVFTRTKHGADKVVRLLERAGIPSAAIHGNKSQPQRERALAAFRDGSTPVLIATDIAARGIDVDGVGLVVNYDLPNIAESYVHRIGRTGRAGATGRAIAFCTSEETEFLADIEKLMRRKVPRRDEPDEIVYAAPSAPLPPLQRPEPQGDARRNGGRGRQGPGRGDAARGAHGRGDGRRDEQTPRADGPRSDKPRTRSGAGGEMTRDARPARDARPPRAEADRRSGEPVRHGEGRDARKPAGHAPRGENRPRSESRPRSENRQGRGGSFGDLVRSIGTDGR</sequence>
<dbReference type="CDD" id="cd18787">
    <property type="entry name" value="SF2_C_DEAD"/>
    <property type="match status" value="1"/>
</dbReference>
<dbReference type="SMART" id="SM00490">
    <property type="entry name" value="HELICc"/>
    <property type="match status" value="1"/>
</dbReference>
<dbReference type="SMART" id="SM00487">
    <property type="entry name" value="DEXDc"/>
    <property type="match status" value="1"/>
</dbReference>
<keyword evidence="6 11" id="KW-0067">ATP-binding</keyword>
<evidence type="ECO:0000256" key="11">
    <source>
        <dbReference type="RuleBase" id="RU000492"/>
    </source>
</evidence>
<dbReference type="PROSITE" id="PS51194">
    <property type="entry name" value="HELICASE_CTER"/>
    <property type="match status" value="1"/>
</dbReference>
<organism evidence="16 17">
    <name type="scientific">Prosthecodimorpha hirschii</name>
    <dbReference type="NCBI Taxonomy" id="665126"/>
    <lineage>
        <taxon>Bacteria</taxon>
        <taxon>Pseudomonadati</taxon>
        <taxon>Pseudomonadota</taxon>
        <taxon>Alphaproteobacteria</taxon>
        <taxon>Hyphomicrobiales</taxon>
        <taxon>Ancalomicrobiaceae</taxon>
        <taxon>Prosthecodimorpha</taxon>
    </lineage>
</organism>
<evidence type="ECO:0000256" key="3">
    <source>
        <dbReference type="ARBA" id="ARBA00022741"/>
    </source>
</evidence>
<dbReference type="AlphaFoldDB" id="A0A0P6WDZ5"/>
<evidence type="ECO:0000259" key="15">
    <source>
        <dbReference type="PROSITE" id="PS51195"/>
    </source>
</evidence>
<dbReference type="RefSeq" id="WP_054359051.1">
    <property type="nucleotide sequence ID" value="NZ_LJYW01000001.1"/>
</dbReference>
<feature type="domain" description="Helicase C-terminal" evidence="14">
    <location>
        <begin position="219"/>
        <end position="378"/>
    </location>
</feature>
<name>A0A0P6WDZ5_9HYPH</name>
<dbReference type="PROSITE" id="PS51192">
    <property type="entry name" value="HELICASE_ATP_BIND_1"/>
    <property type="match status" value="1"/>
</dbReference>
<dbReference type="GO" id="GO:0003724">
    <property type="term" value="F:RNA helicase activity"/>
    <property type="evidence" value="ECO:0007669"/>
    <property type="project" value="UniProtKB-EC"/>
</dbReference>
<feature type="short sequence motif" description="Q motif" evidence="10">
    <location>
        <begin position="2"/>
        <end position="30"/>
    </location>
</feature>
<evidence type="ECO:0000256" key="4">
    <source>
        <dbReference type="ARBA" id="ARBA00022801"/>
    </source>
</evidence>
<dbReference type="Pfam" id="PF00271">
    <property type="entry name" value="Helicase_C"/>
    <property type="match status" value="1"/>
</dbReference>
<protein>
    <recommendedName>
        <fullName evidence="9">DEAD-box ATP-dependent RNA helicase RhpA</fullName>
        <ecNumber evidence="1">3.6.4.13</ecNumber>
    </recommendedName>
</protein>
<evidence type="ECO:0000256" key="6">
    <source>
        <dbReference type="ARBA" id="ARBA00022840"/>
    </source>
</evidence>
<feature type="region of interest" description="Disordered" evidence="12">
    <location>
        <begin position="377"/>
        <end position="527"/>
    </location>
</feature>
<proteinExistence type="inferred from homology"/>
<dbReference type="PANTHER" id="PTHR47959">
    <property type="entry name" value="ATP-DEPENDENT RNA HELICASE RHLE-RELATED"/>
    <property type="match status" value="1"/>
</dbReference>
<dbReference type="GO" id="GO:0005524">
    <property type="term" value="F:ATP binding"/>
    <property type="evidence" value="ECO:0007669"/>
    <property type="project" value="UniProtKB-KW"/>
</dbReference>
<accession>A0A0P6WDZ5</accession>
<keyword evidence="3 11" id="KW-0547">Nucleotide-binding</keyword>
<evidence type="ECO:0000259" key="13">
    <source>
        <dbReference type="PROSITE" id="PS51192"/>
    </source>
</evidence>
<dbReference type="SUPFAM" id="SSF52540">
    <property type="entry name" value="P-loop containing nucleoside triphosphate hydrolases"/>
    <property type="match status" value="1"/>
</dbReference>
<dbReference type="CDD" id="cd00268">
    <property type="entry name" value="DEADc"/>
    <property type="match status" value="1"/>
</dbReference>